<evidence type="ECO:0000313" key="2">
    <source>
        <dbReference type="Proteomes" id="UP000593882"/>
    </source>
</evidence>
<protein>
    <submittedName>
        <fullName evidence="1">Uncharacterized protein</fullName>
    </submittedName>
</protein>
<dbReference type="RefSeq" id="YP_010111609.1">
    <property type="nucleotide sequence ID" value="NC_055883.1"/>
</dbReference>
<dbReference type="GeneID" id="65130037"/>
<name>A0A7M1RZX5_9CAUD</name>
<evidence type="ECO:0000313" key="1">
    <source>
        <dbReference type="EMBL" id="QOR59451.1"/>
    </source>
</evidence>
<proteinExistence type="predicted"/>
<sequence length="113" mass="13199">MLEHFIEGLNNHIKGRREVLGIQTTGHLVLQREIIPHSTFKVLKTYKYTVWFVKDFKTYEVLTLKHTVRSLTGQEESVNKDMSVTLSEMLFNWVGSSFYDEVIRGEYNGISED</sequence>
<dbReference type="Proteomes" id="UP000593882">
    <property type="component" value="Segment"/>
</dbReference>
<reference evidence="1 2" key="1">
    <citation type="submission" date="2020-07" db="EMBL/GenBank/DDBJ databases">
        <title>Taxonomic proposal: Crassvirales, a new order of highly abundant and diverse bacterial viruses.</title>
        <authorList>
            <person name="Shkoporov A.N."/>
            <person name="Stockdale S.R."/>
            <person name="Guerin E."/>
            <person name="Ross R.P."/>
            <person name="Hill C."/>
        </authorList>
    </citation>
    <scope>NUCLEOTIDE SEQUENCE [LARGE SCALE GENOMIC DNA]</scope>
</reference>
<organism evidence="1 2">
    <name type="scientific">uncultured phage cr85_1</name>
    <dbReference type="NCBI Taxonomy" id="2772074"/>
    <lineage>
        <taxon>Viruses</taxon>
        <taxon>Duplodnaviria</taxon>
        <taxon>Heunggongvirae</taxon>
        <taxon>Uroviricota</taxon>
        <taxon>Caudoviricetes</taxon>
        <taxon>Crassvirales</taxon>
        <taxon>Steigviridae</taxon>
        <taxon>Asinivirinae</taxon>
        <taxon>Kahnovirus</taxon>
        <taxon>Kahnovirus oralis</taxon>
    </lineage>
</organism>
<accession>A0A7M1RZX5</accession>
<dbReference type="KEGG" id="vg:65130037"/>
<dbReference type="EMBL" id="MT774390">
    <property type="protein sequence ID" value="QOR59451.1"/>
    <property type="molecule type" value="Genomic_DNA"/>
</dbReference>
<keyword evidence="2" id="KW-1185">Reference proteome</keyword>